<keyword evidence="1" id="KW-0732">Signal</keyword>
<organism evidence="2 3">
    <name type="scientific">Leptospira ilyithenensis</name>
    <dbReference type="NCBI Taxonomy" id="2484901"/>
    <lineage>
        <taxon>Bacteria</taxon>
        <taxon>Pseudomonadati</taxon>
        <taxon>Spirochaetota</taxon>
        <taxon>Spirochaetia</taxon>
        <taxon>Leptospirales</taxon>
        <taxon>Leptospiraceae</taxon>
        <taxon>Leptospira</taxon>
    </lineage>
</organism>
<sequence length="147" mass="16833">MKFVLLLIFTLFFGQILSAQSTGTGGGLAEEFTKLEDYLRNQKLTPEEKKKIFETNVINSLKVTLSRKVREPKKELKDLKFKDVQTERPEGTNNLYVKYKNFVISYSYSADPESYYVSPYEEKILEKPNGADLNAAHSEEKAVTPPK</sequence>
<keyword evidence="3" id="KW-1185">Reference proteome</keyword>
<feature type="signal peptide" evidence="1">
    <location>
        <begin position="1"/>
        <end position="19"/>
    </location>
</feature>
<gene>
    <name evidence="2" type="ORF">EHS11_15055</name>
</gene>
<evidence type="ECO:0000313" key="2">
    <source>
        <dbReference type="EMBL" id="TGN08235.1"/>
    </source>
</evidence>
<dbReference type="EMBL" id="RQHV01000061">
    <property type="protein sequence ID" value="TGN08235.1"/>
    <property type="molecule type" value="Genomic_DNA"/>
</dbReference>
<dbReference type="NCBIfam" id="NF047613">
    <property type="entry name" value="LIC11625_fam"/>
    <property type="match status" value="1"/>
</dbReference>
<dbReference type="OrthoDB" id="337662at2"/>
<comment type="caution">
    <text evidence="2">The sequence shown here is derived from an EMBL/GenBank/DDBJ whole genome shotgun (WGS) entry which is preliminary data.</text>
</comment>
<dbReference type="AlphaFoldDB" id="A0A4R9LKW4"/>
<dbReference type="RefSeq" id="WP_135765190.1">
    <property type="nucleotide sequence ID" value="NZ_RQHV01000061.1"/>
</dbReference>
<evidence type="ECO:0000313" key="3">
    <source>
        <dbReference type="Proteomes" id="UP000298264"/>
    </source>
</evidence>
<evidence type="ECO:0000256" key="1">
    <source>
        <dbReference type="SAM" id="SignalP"/>
    </source>
</evidence>
<reference evidence="2" key="1">
    <citation type="journal article" date="2019" name="PLoS Negl. Trop. Dis.">
        <title>Revisiting the worldwide diversity of Leptospira species in the environment.</title>
        <authorList>
            <person name="Vincent A.T."/>
            <person name="Schiettekatte O."/>
            <person name="Bourhy P."/>
            <person name="Veyrier F.J."/>
            <person name="Picardeau M."/>
        </authorList>
    </citation>
    <scope>NUCLEOTIDE SEQUENCE [LARGE SCALE GENOMIC DNA]</scope>
    <source>
        <strain evidence="2">201400974</strain>
    </source>
</reference>
<feature type="chain" id="PRO_5020757265" evidence="1">
    <location>
        <begin position="20"/>
        <end position="147"/>
    </location>
</feature>
<protein>
    <submittedName>
        <fullName evidence="2">Uncharacterized protein</fullName>
    </submittedName>
</protein>
<proteinExistence type="predicted"/>
<name>A0A4R9LKW4_9LEPT</name>
<dbReference type="Proteomes" id="UP000298264">
    <property type="component" value="Unassembled WGS sequence"/>
</dbReference>
<accession>A0A4R9LKW4</accession>